<feature type="compositionally biased region" description="Low complexity" evidence="1">
    <location>
        <begin position="66"/>
        <end position="81"/>
    </location>
</feature>
<evidence type="ECO:0000313" key="2">
    <source>
        <dbReference type="EMBL" id="WRT63441.1"/>
    </source>
</evidence>
<accession>A0ABZ1CRY3</accession>
<feature type="region of interest" description="Disordered" evidence="1">
    <location>
        <begin position="166"/>
        <end position="784"/>
    </location>
</feature>
<feature type="compositionally biased region" description="Polar residues" evidence="1">
    <location>
        <begin position="463"/>
        <end position="477"/>
    </location>
</feature>
<feature type="compositionally biased region" description="Basic and acidic residues" evidence="1">
    <location>
        <begin position="244"/>
        <end position="269"/>
    </location>
</feature>
<feature type="compositionally biased region" description="Basic and acidic residues" evidence="1">
    <location>
        <begin position="647"/>
        <end position="679"/>
    </location>
</feature>
<feature type="compositionally biased region" description="Low complexity" evidence="1">
    <location>
        <begin position="478"/>
        <end position="490"/>
    </location>
</feature>
<feature type="compositionally biased region" description="Polar residues" evidence="1">
    <location>
        <begin position="712"/>
        <end position="723"/>
    </location>
</feature>
<gene>
    <name evidence="2" type="ORF">IL334_000346</name>
</gene>
<feature type="compositionally biased region" description="Polar residues" evidence="1">
    <location>
        <begin position="441"/>
        <end position="455"/>
    </location>
</feature>
<feature type="compositionally biased region" description="Low complexity" evidence="1">
    <location>
        <begin position="313"/>
        <end position="353"/>
    </location>
</feature>
<name>A0ABZ1CRY3_9TREE</name>
<feature type="compositionally biased region" description="Low complexity" evidence="1">
    <location>
        <begin position="284"/>
        <end position="306"/>
    </location>
</feature>
<feature type="compositionally biased region" description="Polar residues" evidence="1">
    <location>
        <begin position="354"/>
        <end position="383"/>
    </location>
</feature>
<organism evidence="2 3">
    <name type="scientific">Kwoniella shivajii</name>
    <dbReference type="NCBI Taxonomy" id="564305"/>
    <lineage>
        <taxon>Eukaryota</taxon>
        <taxon>Fungi</taxon>
        <taxon>Dikarya</taxon>
        <taxon>Basidiomycota</taxon>
        <taxon>Agaricomycotina</taxon>
        <taxon>Tremellomycetes</taxon>
        <taxon>Tremellales</taxon>
        <taxon>Cryptococcaceae</taxon>
        <taxon>Kwoniella</taxon>
    </lineage>
</organism>
<dbReference type="GeneID" id="87952477"/>
<sequence length="784" mass="82609">MLRMDSHGQFEIHSRISLFAGHTVRPLPVERSQGSVSALVARFQTAANRDIEATARESRRASLQPSAGNSRRASSSGLFTPSPTPSNPTTPLIGSTDLPDTSAPTLIGEGEKDGSSLTEDPIVGKEKNGNDNQEKGQGQNTVENVLYKAGNTLKKVEDKFKNMTIQDDSEDKHTSKDVDQSSGILAKTKPKSIDTNIENKKDITPNTTILGGSPSRPPKSPKRMSSNTVMSSLAVPDTDPMQTKGDDHTLEEGLTDEAQRKKIQDKAKDLTPANTSNTPDRKPLSSTTKKPFPPSSSSASVSTKSPIAIKRGTTSASPATTPAATRSRLSSGPTSSSSSPHTRVSSTPRSRTSLGQSSTPTITPRSVNTKSSTSASASVQTKPRTPKPLIPSHTGPPPTSSTKSRISEGTTSGIGSPLKPHVIGTPSKPTASSLAKARIPTTPSLHSRLNTSPGASTEKRNPNSESSIRKSSIGTRGTSLSPSPSPATSTNTRIHTQTHTPSKVQNSGSRLLQGTAASRAKAADVSHRDPPALSSKDTPLKKISTPLASRSSALKGTANITTPSPATKTTSRSFAGESSSKPPSSTSSIRTRTKSATKSTSTEAPKIPSVGKSQIGRIGLAAARESPSSQKEHERKDAPTSDVIGHTNEDTARENDGDVDDEAKADLDRIVDNGNKAEGENGQIEDIVDRPKTPSPEIQGEQEAKDHIEQIESASQVGLPTTEHQSDLVRSEAAQMDSTKLRSGSNENRDSAVKPQDTIIANDAENGEEGFAGEESLEEIPDIE</sequence>
<reference evidence="2 3" key="1">
    <citation type="submission" date="2024-01" db="EMBL/GenBank/DDBJ databases">
        <title>Comparative genomics of Cryptococcus and Kwoniella reveals pathogenesis evolution and contrasting modes of karyotype evolution via chromosome fusion or intercentromeric recombination.</title>
        <authorList>
            <person name="Coelho M.A."/>
            <person name="David-Palma M."/>
            <person name="Shea T."/>
            <person name="Bowers K."/>
            <person name="McGinley-Smith S."/>
            <person name="Mohammad A.W."/>
            <person name="Gnirke A."/>
            <person name="Yurkov A.M."/>
            <person name="Nowrousian M."/>
            <person name="Sun S."/>
            <person name="Cuomo C.A."/>
            <person name="Heitman J."/>
        </authorList>
    </citation>
    <scope>NUCLEOTIDE SEQUENCE [LARGE SCALE GENOMIC DNA]</scope>
    <source>
        <strain evidence="2">CBS 11374</strain>
    </source>
</reference>
<evidence type="ECO:0000256" key="1">
    <source>
        <dbReference type="SAM" id="MobiDB-lite"/>
    </source>
</evidence>
<dbReference type="Proteomes" id="UP001329825">
    <property type="component" value="Chromosome 1"/>
</dbReference>
<feature type="region of interest" description="Disordered" evidence="1">
    <location>
        <begin position="52"/>
        <end position="142"/>
    </location>
</feature>
<evidence type="ECO:0000313" key="3">
    <source>
        <dbReference type="Proteomes" id="UP001329825"/>
    </source>
</evidence>
<keyword evidence="3" id="KW-1185">Reference proteome</keyword>
<feature type="compositionally biased region" description="Polar residues" evidence="1">
    <location>
        <begin position="491"/>
        <end position="516"/>
    </location>
</feature>
<feature type="compositionally biased region" description="Acidic residues" evidence="1">
    <location>
        <begin position="765"/>
        <end position="784"/>
    </location>
</feature>
<feature type="compositionally biased region" description="Low complexity" evidence="1">
    <location>
        <begin position="577"/>
        <end position="606"/>
    </location>
</feature>
<feature type="compositionally biased region" description="Basic and acidic residues" evidence="1">
    <location>
        <begin position="170"/>
        <end position="179"/>
    </location>
</feature>
<feature type="compositionally biased region" description="Polar residues" evidence="1">
    <location>
        <begin position="546"/>
        <end position="573"/>
    </location>
</feature>
<feature type="compositionally biased region" description="Basic and acidic residues" evidence="1">
    <location>
        <begin position="630"/>
        <end position="639"/>
    </location>
</feature>
<feature type="compositionally biased region" description="Basic and acidic residues" evidence="1">
    <location>
        <begin position="521"/>
        <end position="530"/>
    </location>
</feature>
<dbReference type="EMBL" id="CP141881">
    <property type="protein sequence ID" value="WRT63441.1"/>
    <property type="molecule type" value="Genomic_DNA"/>
</dbReference>
<dbReference type="RefSeq" id="XP_062788181.1">
    <property type="nucleotide sequence ID" value="XM_062932130.1"/>
</dbReference>
<feature type="compositionally biased region" description="Pro residues" evidence="1">
    <location>
        <begin position="386"/>
        <end position="399"/>
    </location>
</feature>
<protein>
    <submittedName>
        <fullName evidence="2">Uncharacterized protein</fullName>
    </submittedName>
</protein>
<feature type="compositionally biased region" description="Basic and acidic residues" evidence="1">
    <location>
        <begin position="122"/>
        <end position="134"/>
    </location>
</feature>
<feature type="compositionally biased region" description="Polar residues" evidence="1">
    <location>
        <begin position="736"/>
        <end position="746"/>
    </location>
</feature>
<proteinExistence type="predicted"/>